<dbReference type="AlphaFoldDB" id="A0A9N9SG76"/>
<gene>
    <name evidence="8" type="ORF">PHAECO_LOCUS6475</name>
</gene>
<dbReference type="Pfam" id="PF25766">
    <property type="entry name" value="TPR_RPAP1"/>
    <property type="match status" value="1"/>
</dbReference>
<evidence type="ECO:0000313" key="8">
    <source>
        <dbReference type="EMBL" id="CAG9818995.1"/>
    </source>
</evidence>
<dbReference type="InterPro" id="IPR013930">
    <property type="entry name" value="RPAP1_N"/>
</dbReference>
<dbReference type="InterPro" id="IPR016024">
    <property type="entry name" value="ARM-type_fold"/>
</dbReference>
<sequence length="1155" mass="132378">MYSRPKIGETEEDLLRLQEEFEKNKADNKFKPSVIPINENPKGTIINRQNNEADVISRADIEEQLANTFEAIPSDVTLKTITEKKVSSEKPVLKFHKGRGFPQAKRRDMTLDPGKGSLFSQQIKRIKKEVSPIEVDSTPMSESTICIEECIESCPVANKITPRNQTKQENLPQKSFVLMGSDSTQIHEENLNLMKQMSEQEIMEEREKLIATMDPAIVAYLKSRRKAHENQNPTIKDQNEVAEDIKVDDIESTSEIFTQPKADKWLNFDIIETNKLAWMQNVNIPELKKMEEFEARFDFEGWLLPYSDPEITEKNRILYHHGEEPGRPGYTLQELFQLSRSSVIQQKILALNSIANILALNSTGVYDEILDIPIEQIFFVVRFCLDDNTPTVLNASIKAMRNLVFSQIDETCLDGLLGFGLGLIHPTLAIDNDMEDDNTVNDQQLAERNVMKCLVRTEIVTRIKYILNTVKPPLETIVYCLDILMRIARDSKFLFERILECDGLLDSIIDNFVPKVMLSNVTTAYGAPLLQAVKLLKILSSRSKNIAVQFISRYKVLDSLVLYLSDDTFSANVNGLRLQTECMHFMILLLQYDLTADFPSILQPILVKLLDYHFKNTNLDMKTTFIRNGHIAALLLLLGKVVEKNYSFAVPCLSIILEKCLPKWSAQFMNLEEYACGKLQMISALISCLAAIRQYERNTVTDDIMKQIIGSKSFLKITDKIRSGSMLLNNYETHKSSSNLKTLEAASWNAMDHIVPIIQTNSCMPFLCVLSHYVTSIDNSEVKKAFLNHPNIQEYLNSLQKLQKFYLTNHWFARPETAFLMNVLKSSVSVKDSLDTSIYYELAVKSLCVFNSEQKTDIEFLLANIIFCSKFYPSDIMMAHLEIGQINVNLEISLNNLGEILEVYTQVLGLKNNVPDFSSICSIDISIGNVIPIDWIYTPILVLYSNQQENKTTLDEALQIFTIRNCLRWILIYETYFPYLVSSINPTDRFCRLACVFLGSDSLFLTEEVHGLLELCFKNVITKCEEDLNFDKEIQGLSNFQDFYTQLLEQYQGVSYGNILFGNVILVPLAQRHNTQFRKTLWSEYMGVVQILNVTPSQYLGNKDLFFEPPEEDLSLLKCYRRAIVNKVVRQHTVLYDIANYHVEKYISKKKINQQ</sequence>
<comment type="similarity">
    <text evidence="2">Belongs to the RPAP1 family.</text>
</comment>
<evidence type="ECO:0000259" key="6">
    <source>
        <dbReference type="Pfam" id="PF08621"/>
    </source>
</evidence>
<feature type="domain" description="RPAP1/MINIYO-like TPR repeats" evidence="7">
    <location>
        <begin position="936"/>
        <end position="1153"/>
    </location>
</feature>
<dbReference type="PANTHER" id="PTHR21483:SF18">
    <property type="entry name" value="RNA POLYMERASE II-ASSOCIATED PROTEIN 1"/>
    <property type="match status" value="1"/>
</dbReference>
<accession>A0A9N9SG76</accession>
<evidence type="ECO:0000259" key="5">
    <source>
        <dbReference type="Pfam" id="PF08620"/>
    </source>
</evidence>
<evidence type="ECO:0000259" key="7">
    <source>
        <dbReference type="Pfam" id="PF25766"/>
    </source>
</evidence>
<evidence type="ECO:0000256" key="3">
    <source>
        <dbReference type="ARBA" id="ARBA00023163"/>
    </source>
</evidence>
<dbReference type="GO" id="GO:0006366">
    <property type="term" value="P:transcription by RNA polymerase II"/>
    <property type="evidence" value="ECO:0007669"/>
    <property type="project" value="InterPro"/>
</dbReference>
<feature type="domain" description="RPAP1 N-terminal" evidence="6">
    <location>
        <begin position="185"/>
        <end position="228"/>
    </location>
</feature>
<evidence type="ECO:0000313" key="9">
    <source>
        <dbReference type="Proteomes" id="UP001153737"/>
    </source>
</evidence>
<proteinExistence type="inferred from homology"/>
<keyword evidence="3" id="KW-0804">Transcription</keyword>
<dbReference type="Pfam" id="PF08620">
    <property type="entry name" value="RPAP1_C"/>
    <property type="match status" value="1"/>
</dbReference>
<dbReference type="SUPFAM" id="SSF48371">
    <property type="entry name" value="ARM repeat"/>
    <property type="match status" value="1"/>
</dbReference>
<organism evidence="8 9">
    <name type="scientific">Phaedon cochleariae</name>
    <name type="common">Mustard beetle</name>
    <dbReference type="NCBI Taxonomy" id="80249"/>
    <lineage>
        <taxon>Eukaryota</taxon>
        <taxon>Metazoa</taxon>
        <taxon>Ecdysozoa</taxon>
        <taxon>Arthropoda</taxon>
        <taxon>Hexapoda</taxon>
        <taxon>Insecta</taxon>
        <taxon>Pterygota</taxon>
        <taxon>Neoptera</taxon>
        <taxon>Endopterygota</taxon>
        <taxon>Coleoptera</taxon>
        <taxon>Polyphaga</taxon>
        <taxon>Cucujiformia</taxon>
        <taxon>Chrysomeloidea</taxon>
        <taxon>Chrysomelidae</taxon>
        <taxon>Chrysomelinae</taxon>
        <taxon>Chrysomelini</taxon>
        <taxon>Phaedon</taxon>
    </lineage>
</organism>
<name>A0A9N9SG76_PHACE</name>
<dbReference type="PANTHER" id="PTHR21483">
    <property type="entry name" value="RNA POLYMERASE II-ASSOCIATED PROTEIN 1"/>
    <property type="match status" value="1"/>
</dbReference>
<evidence type="ECO:0000256" key="1">
    <source>
        <dbReference type="ARBA" id="ARBA00004123"/>
    </source>
</evidence>
<evidence type="ECO:0008006" key="10">
    <source>
        <dbReference type="Google" id="ProtNLM"/>
    </source>
</evidence>
<dbReference type="InterPro" id="IPR039913">
    <property type="entry name" value="RPAP1/Rba50"/>
</dbReference>
<evidence type="ECO:0000256" key="4">
    <source>
        <dbReference type="ARBA" id="ARBA00023242"/>
    </source>
</evidence>
<dbReference type="Pfam" id="PF08621">
    <property type="entry name" value="RPAP1_N"/>
    <property type="match status" value="1"/>
</dbReference>
<keyword evidence="9" id="KW-1185">Reference proteome</keyword>
<dbReference type="InterPro" id="IPR013929">
    <property type="entry name" value="RPAP1_C"/>
</dbReference>
<evidence type="ECO:0000256" key="2">
    <source>
        <dbReference type="ARBA" id="ARBA00009953"/>
    </source>
</evidence>
<dbReference type="EMBL" id="OU896708">
    <property type="protein sequence ID" value="CAG9818995.1"/>
    <property type="molecule type" value="Genomic_DNA"/>
</dbReference>
<comment type="subcellular location">
    <subcellularLocation>
        <location evidence="1">Nucleus</location>
    </subcellularLocation>
</comment>
<reference evidence="8" key="2">
    <citation type="submission" date="2022-10" db="EMBL/GenBank/DDBJ databases">
        <authorList>
            <consortium name="ENA_rothamsted_submissions"/>
            <consortium name="culmorum"/>
            <person name="King R."/>
        </authorList>
    </citation>
    <scope>NUCLEOTIDE SEQUENCE</scope>
</reference>
<dbReference type="Proteomes" id="UP001153737">
    <property type="component" value="Chromosome 2"/>
</dbReference>
<feature type="domain" description="RPAP1 C-terminal" evidence="5">
    <location>
        <begin position="294"/>
        <end position="359"/>
    </location>
</feature>
<reference evidence="8" key="1">
    <citation type="submission" date="2022-01" db="EMBL/GenBank/DDBJ databases">
        <authorList>
            <person name="King R."/>
        </authorList>
    </citation>
    <scope>NUCLEOTIDE SEQUENCE</scope>
</reference>
<protein>
    <recommendedName>
        <fullName evidence="10">RNA polymerase II-associated protein 1</fullName>
    </recommendedName>
</protein>
<dbReference type="InterPro" id="IPR057989">
    <property type="entry name" value="TPR_RPAP1/MINIYO-like"/>
</dbReference>
<dbReference type="OrthoDB" id="348201at2759"/>
<keyword evidence="4" id="KW-0539">Nucleus</keyword>